<dbReference type="AlphaFoldDB" id="A0A428PED9"/>
<protein>
    <submittedName>
        <fullName evidence="1">Uncharacterized protein</fullName>
    </submittedName>
</protein>
<sequence length="100" mass="10924">MTHYTAALQAAIGNQESFVARFTGDLRSSYSYAKQSRRATGGMWGVRRPVVASAPKRERAGTIWNGQLNLMMANGIFHGIDRWMDVPLGEEAPTGHDDGG</sequence>
<comment type="caution">
    <text evidence="1">The sequence shown here is derived from an EMBL/GenBank/DDBJ whole genome shotgun (WGS) entry which is preliminary data.</text>
</comment>
<gene>
    <name evidence="1" type="ORF">CEP51_015220</name>
</gene>
<name>A0A428PED9_9HYPO</name>
<evidence type="ECO:0000313" key="2">
    <source>
        <dbReference type="Proteomes" id="UP000287972"/>
    </source>
</evidence>
<dbReference type="Proteomes" id="UP000287972">
    <property type="component" value="Unassembled WGS sequence"/>
</dbReference>
<keyword evidence="2" id="KW-1185">Reference proteome</keyword>
<organism evidence="1 2">
    <name type="scientific">Fusarium floridanum</name>
    <dbReference type="NCBI Taxonomy" id="1325733"/>
    <lineage>
        <taxon>Eukaryota</taxon>
        <taxon>Fungi</taxon>
        <taxon>Dikarya</taxon>
        <taxon>Ascomycota</taxon>
        <taxon>Pezizomycotina</taxon>
        <taxon>Sordariomycetes</taxon>
        <taxon>Hypocreomycetidae</taxon>
        <taxon>Hypocreales</taxon>
        <taxon>Nectriaceae</taxon>
        <taxon>Fusarium</taxon>
        <taxon>Fusarium solani species complex</taxon>
    </lineage>
</organism>
<proteinExistence type="predicted"/>
<reference evidence="1 2" key="1">
    <citation type="submission" date="2017-06" db="EMBL/GenBank/DDBJ databases">
        <title>Comparative genomic analysis of Ambrosia Fusariam Clade fungi.</title>
        <authorList>
            <person name="Stajich J.E."/>
            <person name="Carrillo J."/>
            <person name="Kijimoto T."/>
            <person name="Eskalen A."/>
            <person name="O'Donnell K."/>
            <person name="Kasson M."/>
        </authorList>
    </citation>
    <scope>NUCLEOTIDE SEQUENCE [LARGE SCALE GENOMIC DNA]</scope>
    <source>
        <strain evidence="1 2">NRRL62606</strain>
    </source>
</reference>
<dbReference type="EMBL" id="NKCL01000787">
    <property type="protein sequence ID" value="RSL51389.1"/>
    <property type="molecule type" value="Genomic_DNA"/>
</dbReference>
<evidence type="ECO:0000313" key="1">
    <source>
        <dbReference type="EMBL" id="RSL51389.1"/>
    </source>
</evidence>
<accession>A0A428PED9</accession>